<proteinExistence type="predicted"/>
<dbReference type="Proteomes" id="UP000198356">
    <property type="component" value="Unassembled WGS sequence"/>
</dbReference>
<reference evidence="1 2" key="1">
    <citation type="submission" date="2017-06" db="EMBL/GenBank/DDBJ databases">
        <authorList>
            <person name="Kim H.J."/>
            <person name="Triplett B.A."/>
        </authorList>
    </citation>
    <scope>NUCLEOTIDE SEQUENCE [LARGE SCALE GENOMIC DNA]</scope>
    <source>
        <strain evidence="1 2">DSM 18704</strain>
    </source>
</reference>
<name>A0A239DYR7_9BACT</name>
<organism evidence="1 2">
    <name type="scientific">Granulicella rosea</name>
    <dbReference type="NCBI Taxonomy" id="474952"/>
    <lineage>
        <taxon>Bacteria</taxon>
        <taxon>Pseudomonadati</taxon>
        <taxon>Acidobacteriota</taxon>
        <taxon>Terriglobia</taxon>
        <taxon>Terriglobales</taxon>
        <taxon>Acidobacteriaceae</taxon>
        <taxon>Granulicella</taxon>
    </lineage>
</organism>
<dbReference type="EMBL" id="FZOU01000001">
    <property type="protein sequence ID" value="SNS37620.1"/>
    <property type="molecule type" value="Genomic_DNA"/>
</dbReference>
<dbReference type="AlphaFoldDB" id="A0A239DYR7"/>
<accession>A0A239DYR7</accession>
<evidence type="ECO:0000313" key="1">
    <source>
        <dbReference type="EMBL" id="SNS37620.1"/>
    </source>
</evidence>
<keyword evidence="2" id="KW-1185">Reference proteome</keyword>
<gene>
    <name evidence="1" type="ORF">SAMN05421770_101719</name>
</gene>
<sequence>MIGNDEAVLSSRALVLHHFWAIATAKVYPFDGHIVSHGDVPLLTSDLVVLCHTIPETMRQDWIDSIRSKQPALLIVKMNGFDAGPHGGADATVATDSGPGGLVSTIYELLTERGLVSRDWPDPAYLLGSVAGPVH</sequence>
<protein>
    <submittedName>
        <fullName evidence="1">Uncharacterized protein</fullName>
    </submittedName>
</protein>
<evidence type="ECO:0000313" key="2">
    <source>
        <dbReference type="Proteomes" id="UP000198356"/>
    </source>
</evidence>